<gene>
    <name evidence="1" type="ORF">AVEN_175438_1</name>
</gene>
<dbReference type="AlphaFoldDB" id="A0A4Y2LUU4"/>
<organism evidence="1 2">
    <name type="scientific">Araneus ventricosus</name>
    <name type="common">Orbweaver spider</name>
    <name type="synonym">Epeira ventricosa</name>
    <dbReference type="NCBI Taxonomy" id="182803"/>
    <lineage>
        <taxon>Eukaryota</taxon>
        <taxon>Metazoa</taxon>
        <taxon>Ecdysozoa</taxon>
        <taxon>Arthropoda</taxon>
        <taxon>Chelicerata</taxon>
        <taxon>Arachnida</taxon>
        <taxon>Araneae</taxon>
        <taxon>Araneomorphae</taxon>
        <taxon>Entelegynae</taxon>
        <taxon>Araneoidea</taxon>
        <taxon>Araneidae</taxon>
        <taxon>Araneus</taxon>
    </lineage>
</organism>
<dbReference type="Proteomes" id="UP000499080">
    <property type="component" value="Unassembled WGS sequence"/>
</dbReference>
<dbReference type="EMBL" id="BGPR01120300">
    <property type="protein sequence ID" value="GBN18259.1"/>
    <property type="molecule type" value="Genomic_DNA"/>
</dbReference>
<evidence type="ECO:0000313" key="2">
    <source>
        <dbReference type="Proteomes" id="UP000499080"/>
    </source>
</evidence>
<protein>
    <submittedName>
        <fullName evidence="1">Uncharacterized protein</fullName>
    </submittedName>
</protein>
<sequence length="105" mass="12046">MLIVSVVSPLGQCNGSLTADLQWRWCFRTWSPVIKTLPLGHRDPFILSKVDNKGSKINTRLIDVSCGNDRRQNLQAVDQLIEMISGWHKLKKWRNADIIHYQSST</sequence>
<evidence type="ECO:0000313" key="1">
    <source>
        <dbReference type="EMBL" id="GBN18259.1"/>
    </source>
</evidence>
<comment type="caution">
    <text evidence="1">The sequence shown here is derived from an EMBL/GenBank/DDBJ whole genome shotgun (WGS) entry which is preliminary data.</text>
</comment>
<keyword evidence="2" id="KW-1185">Reference proteome</keyword>
<accession>A0A4Y2LUU4</accession>
<proteinExistence type="predicted"/>
<reference evidence="1 2" key="1">
    <citation type="journal article" date="2019" name="Sci. Rep.">
        <title>Orb-weaving spider Araneus ventricosus genome elucidates the spidroin gene catalogue.</title>
        <authorList>
            <person name="Kono N."/>
            <person name="Nakamura H."/>
            <person name="Ohtoshi R."/>
            <person name="Moran D.A.P."/>
            <person name="Shinohara A."/>
            <person name="Yoshida Y."/>
            <person name="Fujiwara M."/>
            <person name="Mori M."/>
            <person name="Tomita M."/>
            <person name="Arakawa K."/>
        </authorList>
    </citation>
    <scope>NUCLEOTIDE SEQUENCE [LARGE SCALE GENOMIC DNA]</scope>
</reference>
<name>A0A4Y2LUU4_ARAVE</name>